<dbReference type="STRING" id="266265.Bxe_A3508"/>
<dbReference type="Proteomes" id="UP000001817">
    <property type="component" value="Chromosome 1"/>
</dbReference>
<name>Q143L2_PARXL</name>
<organism evidence="1 2">
    <name type="scientific">Paraburkholderia xenovorans (strain LB400)</name>
    <dbReference type="NCBI Taxonomy" id="266265"/>
    <lineage>
        <taxon>Bacteria</taxon>
        <taxon>Pseudomonadati</taxon>
        <taxon>Pseudomonadota</taxon>
        <taxon>Betaproteobacteria</taxon>
        <taxon>Burkholderiales</taxon>
        <taxon>Burkholderiaceae</taxon>
        <taxon>Paraburkholderia</taxon>
    </lineage>
</organism>
<reference evidence="1 2" key="1">
    <citation type="journal article" date="2006" name="Proc. Natl. Acad. Sci. U.S.A.">
        <title>Burkholderia xenovorans LB400 harbors a multi-replicon, 9.73-Mbp genome shaped for versatility.</title>
        <authorList>
            <person name="Chain P.S."/>
            <person name="Denef V.J."/>
            <person name="Konstantinidis K.T."/>
            <person name="Vergez L.M."/>
            <person name="Agullo L."/>
            <person name="Reyes V.L."/>
            <person name="Hauser L."/>
            <person name="Cordova M."/>
            <person name="Gomez L."/>
            <person name="Gonzalez M."/>
            <person name="Land M."/>
            <person name="Lao V."/>
            <person name="Larimer F."/>
            <person name="LiPuma J.J."/>
            <person name="Mahenthiralingam E."/>
            <person name="Malfatti S.A."/>
            <person name="Marx C.J."/>
            <person name="Parnell J.J."/>
            <person name="Ramette A."/>
            <person name="Richardson P."/>
            <person name="Seeger M."/>
            <person name="Smith D."/>
            <person name="Spilker T."/>
            <person name="Sul W.J."/>
            <person name="Tsoi T.V."/>
            <person name="Ulrich L.E."/>
            <person name="Zhulin I.B."/>
            <person name="Tiedje J.M."/>
        </authorList>
    </citation>
    <scope>NUCLEOTIDE SEQUENCE [LARGE SCALE GENOMIC DNA]</scope>
    <source>
        <strain evidence="1 2">LB400</strain>
    </source>
</reference>
<dbReference type="AlphaFoldDB" id="Q143L2"/>
<dbReference type="KEGG" id="bxe:Bxe_A3508"/>
<dbReference type="EMBL" id="CP000270">
    <property type="protein sequence ID" value="ABE29477.1"/>
    <property type="molecule type" value="Genomic_DNA"/>
</dbReference>
<sequence>MGLGTGRILLVPHGSRLPARHSDRNRKLVTADLSQFCVLKTGRDALLDSIRRFIEQLSAPRVVEYLSLVAELSRAFERLQIKNLPAGEAEPQELVRPAHEDVILNEQSKTSSETRAGICRLKTLPSGICRMKAPFPQGRRAASNVATL</sequence>
<gene>
    <name evidence="1" type="ORF">Bxe_A3508</name>
</gene>
<protein>
    <submittedName>
        <fullName evidence="1">Uncharacterized protein</fullName>
    </submittedName>
</protein>
<proteinExistence type="predicted"/>
<accession>Q143L2</accession>
<evidence type="ECO:0000313" key="2">
    <source>
        <dbReference type="Proteomes" id="UP000001817"/>
    </source>
</evidence>
<evidence type="ECO:0000313" key="1">
    <source>
        <dbReference type="EMBL" id="ABE29477.1"/>
    </source>
</evidence>
<keyword evidence="2" id="KW-1185">Reference proteome</keyword>